<evidence type="ECO:0000256" key="1">
    <source>
        <dbReference type="SAM" id="MobiDB-lite"/>
    </source>
</evidence>
<dbReference type="EMBL" id="RCMV01001415">
    <property type="protein sequence ID" value="KAG3208709.1"/>
    <property type="molecule type" value="Genomic_DNA"/>
</dbReference>
<gene>
    <name evidence="2" type="ORF">PC117_g17551</name>
    <name evidence="3" type="ORF">PC129_g20271</name>
</gene>
<evidence type="ECO:0000313" key="2">
    <source>
        <dbReference type="EMBL" id="KAG2917085.1"/>
    </source>
</evidence>
<reference evidence="3" key="1">
    <citation type="submission" date="2018-05" db="EMBL/GenBank/DDBJ databases">
        <title>Effector identification in a new, highly contiguous assembly of the strawberry crown rot pathogen Phytophthora cactorum.</title>
        <authorList>
            <person name="Armitage A.D."/>
            <person name="Nellist C.F."/>
            <person name="Bates H."/>
            <person name="Vickerstaff R.J."/>
            <person name="Harrison R.J."/>
        </authorList>
    </citation>
    <scope>NUCLEOTIDE SEQUENCE</scope>
    <source>
        <strain evidence="2">4040</strain>
        <strain evidence="3">P421</strain>
    </source>
</reference>
<feature type="compositionally biased region" description="Basic and acidic residues" evidence="1">
    <location>
        <begin position="1"/>
        <end position="10"/>
    </location>
</feature>
<sequence length="49" mass="5692">MKMGEYKDSSNTDESDENSTYTKVVEYATHVKRNENATFTKPDGSWSRR</sequence>
<dbReference type="EMBL" id="RCMK01000667">
    <property type="protein sequence ID" value="KAG2917085.1"/>
    <property type="molecule type" value="Genomic_DNA"/>
</dbReference>
<proteinExistence type="predicted"/>
<comment type="caution">
    <text evidence="3">The sequence shown here is derived from an EMBL/GenBank/DDBJ whole genome shotgun (WGS) entry which is preliminary data.</text>
</comment>
<accession>A0A8T1H9I0</accession>
<dbReference type="AlphaFoldDB" id="A0A8T1H9I0"/>
<name>A0A8T1H9I0_9STRA</name>
<organism evidence="3 4">
    <name type="scientific">Phytophthora cactorum</name>
    <dbReference type="NCBI Taxonomy" id="29920"/>
    <lineage>
        <taxon>Eukaryota</taxon>
        <taxon>Sar</taxon>
        <taxon>Stramenopiles</taxon>
        <taxon>Oomycota</taxon>
        <taxon>Peronosporomycetes</taxon>
        <taxon>Peronosporales</taxon>
        <taxon>Peronosporaceae</taxon>
        <taxon>Phytophthora</taxon>
    </lineage>
</organism>
<dbReference type="Proteomes" id="UP000736787">
    <property type="component" value="Unassembled WGS sequence"/>
</dbReference>
<dbReference type="Proteomes" id="UP000760860">
    <property type="component" value="Unassembled WGS sequence"/>
</dbReference>
<feature type="region of interest" description="Disordered" evidence="1">
    <location>
        <begin position="1"/>
        <end position="21"/>
    </location>
</feature>
<evidence type="ECO:0000313" key="3">
    <source>
        <dbReference type="EMBL" id="KAG3208709.1"/>
    </source>
</evidence>
<protein>
    <submittedName>
        <fullName evidence="3">Uncharacterized protein</fullName>
    </submittedName>
</protein>
<evidence type="ECO:0000313" key="4">
    <source>
        <dbReference type="Proteomes" id="UP000760860"/>
    </source>
</evidence>